<dbReference type="CDD" id="cd04301">
    <property type="entry name" value="NAT_SF"/>
    <property type="match status" value="1"/>
</dbReference>
<proteinExistence type="predicted"/>
<dbReference type="PANTHER" id="PTHR13355">
    <property type="entry name" value="GLUCOSAMINE 6-PHOSPHATE N-ACETYLTRANSFERASE"/>
    <property type="match status" value="1"/>
</dbReference>
<dbReference type="PROSITE" id="PS51186">
    <property type="entry name" value="GNAT"/>
    <property type="match status" value="1"/>
</dbReference>
<reference evidence="2" key="1">
    <citation type="submission" date="2023-07" db="EMBL/GenBank/DDBJ databases">
        <title>The genome sequence of Rhodocytophaga aerolata KACC 12507.</title>
        <authorList>
            <person name="Zhang X."/>
        </authorList>
    </citation>
    <scope>NUCLEOTIDE SEQUENCE</scope>
    <source>
        <strain evidence="2">KACC 12507</strain>
    </source>
</reference>
<dbReference type="InterPro" id="IPR000182">
    <property type="entry name" value="GNAT_dom"/>
</dbReference>
<dbReference type="EMBL" id="JAUKPO010000037">
    <property type="protein sequence ID" value="MDO1450823.1"/>
    <property type="molecule type" value="Genomic_DNA"/>
</dbReference>
<dbReference type="Gene3D" id="3.40.630.30">
    <property type="match status" value="1"/>
</dbReference>
<accession>A0ABT8RI27</accession>
<dbReference type="Pfam" id="PF13673">
    <property type="entry name" value="Acetyltransf_10"/>
    <property type="match status" value="1"/>
</dbReference>
<gene>
    <name evidence="2" type="ORF">Q0590_31405</name>
</gene>
<evidence type="ECO:0000313" key="3">
    <source>
        <dbReference type="Proteomes" id="UP001168528"/>
    </source>
</evidence>
<evidence type="ECO:0000259" key="1">
    <source>
        <dbReference type="PROSITE" id="PS51186"/>
    </source>
</evidence>
<dbReference type="InterPro" id="IPR039143">
    <property type="entry name" value="GNPNAT1-like"/>
</dbReference>
<protein>
    <submittedName>
        <fullName evidence="2">GNAT family N-acetyltransferase</fullName>
    </submittedName>
</protein>
<dbReference type="RefSeq" id="WP_302041623.1">
    <property type="nucleotide sequence ID" value="NZ_JAUKPO010000037.1"/>
</dbReference>
<dbReference type="SUPFAM" id="SSF55729">
    <property type="entry name" value="Acyl-CoA N-acyltransferases (Nat)"/>
    <property type="match status" value="1"/>
</dbReference>
<dbReference type="PANTHER" id="PTHR13355:SF15">
    <property type="entry name" value="GCN5-RELATED N-ACETYLTRANSFERASE 3, CHLOROPLASTIC"/>
    <property type="match status" value="1"/>
</dbReference>
<dbReference type="InterPro" id="IPR016181">
    <property type="entry name" value="Acyl_CoA_acyltransferase"/>
</dbReference>
<organism evidence="2 3">
    <name type="scientific">Rhodocytophaga aerolata</name>
    <dbReference type="NCBI Taxonomy" id="455078"/>
    <lineage>
        <taxon>Bacteria</taxon>
        <taxon>Pseudomonadati</taxon>
        <taxon>Bacteroidota</taxon>
        <taxon>Cytophagia</taxon>
        <taxon>Cytophagales</taxon>
        <taxon>Rhodocytophagaceae</taxon>
        <taxon>Rhodocytophaga</taxon>
    </lineage>
</organism>
<keyword evidence="3" id="KW-1185">Reference proteome</keyword>
<dbReference type="Gene3D" id="3.40.630.90">
    <property type="match status" value="1"/>
</dbReference>
<feature type="domain" description="N-acetyltransferase" evidence="1">
    <location>
        <begin position="1"/>
        <end position="143"/>
    </location>
</feature>
<comment type="caution">
    <text evidence="2">The sequence shown here is derived from an EMBL/GenBank/DDBJ whole genome shotgun (WGS) entry which is preliminary data.</text>
</comment>
<sequence length="266" mass="29926">MYIEPFTPTDLTSLAGLQPEGWPDIVPAYSFYVNSPFCFPIKAVLNTKIVGIGTTIMHKYTAWLAHIIVDSKHRNKGIGGRITQSLVESLQAKDCETINLIATDLGAPVYEKIGFETQTHYLFFNHLKSDPSWQICPHIFPLTAHYKEQIAILDQQVTGEERMMLLEPYLTSGYIYQDKQGVEGFYLPTLGEGLIIAKTNIAGIELLKLRLATKDHAAFPVDNVEATQFLYQHNFKEVRSAKRMSLGKKRPGLYNSLYNRIGGNLG</sequence>
<dbReference type="Proteomes" id="UP001168528">
    <property type="component" value="Unassembled WGS sequence"/>
</dbReference>
<name>A0ABT8RI27_9BACT</name>
<evidence type="ECO:0000313" key="2">
    <source>
        <dbReference type="EMBL" id="MDO1450823.1"/>
    </source>
</evidence>